<feature type="transmembrane region" description="Helical" evidence="1">
    <location>
        <begin position="28"/>
        <end position="52"/>
    </location>
</feature>
<organism evidence="2 3">
    <name type="scientific">Candidatus Liptonbacteria bacterium RIFCSPLOWO2_01_FULL_52_25</name>
    <dbReference type="NCBI Taxonomy" id="1798650"/>
    <lineage>
        <taxon>Bacteria</taxon>
        <taxon>Candidatus Liptoniibacteriota</taxon>
    </lineage>
</organism>
<accession>A0A1G2CCP4</accession>
<evidence type="ECO:0000313" key="2">
    <source>
        <dbReference type="EMBL" id="OGY98996.1"/>
    </source>
</evidence>
<keyword evidence="1" id="KW-0472">Membrane</keyword>
<comment type="caution">
    <text evidence="2">The sequence shown here is derived from an EMBL/GenBank/DDBJ whole genome shotgun (WGS) entry which is preliminary data.</text>
</comment>
<dbReference type="InterPro" id="IPR045584">
    <property type="entry name" value="Pilin-like"/>
</dbReference>
<dbReference type="AlphaFoldDB" id="A0A1G2CCP4"/>
<dbReference type="Proteomes" id="UP000178880">
    <property type="component" value="Unassembled WGS sequence"/>
</dbReference>
<keyword evidence="1" id="KW-0812">Transmembrane</keyword>
<evidence type="ECO:0000313" key="3">
    <source>
        <dbReference type="Proteomes" id="UP000178880"/>
    </source>
</evidence>
<dbReference type="SUPFAM" id="SSF54523">
    <property type="entry name" value="Pili subunits"/>
    <property type="match status" value="1"/>
</dbReference>
<dbReference type="InterPro" id="IPR012902">
    <property type="entry name" value="N_methyl_site"/>
</dbReference>
<dbReference type="STRING" id="1798650.A2945_04090"/>
<evidence type="ECO:0008006" key="4">
    <source>
        <dbReference type="Google" id="ProtNLM"/>
    </source>
</evidence>
<gene>
    <name evidence="2" type="ORF">A2945_04090</name>
</gene>
<name>A0A1G2CCP4_9BACT</name>
<dbReference type="Pfam" id="PF07963">
    <property type="entry name" value="N_methyl"/>
    <property type="match status" value="1"/>
</dbReference>
<keyword evidence="1" id="KW-1133">Transmembrane helix</keyword>
<proteinExistence type="predicted"/>
<dbReference type="EMBL" id="MHLA01000025">
    <property type="protein sequence ID" value="OGY98996.1"/>
    <property type="molecule type" value="Genomic_DNA"/>
</dbReference>
<dbReference type="NCBIfam" id="TIGR02532">
    <property type="entry name" value="IV_pilin_GFxxxE"/>
    <property type="match status" value="1"/>
</dbReference>
<sequence>MTKQDRKTSAFIRFYGLNNPRISASTRFGFTLIELLIVIMLTTLIASFAIVYSRQSGTQIALYVEAQKMAELVFRAKSMALTAYRDPALGNVCGFGFEIDYAQQEYLLFSYDVPPLPDRCGTVAAIDPDLITELPGQRYAPGRDLELRQTPPEALQYVLFIPPEPTTIVSRNGTGGSPSPNGVGTIDLQTANGSVMTIRISSGGQISF</sequence>
<evidence type="ECO:0000256" key="1">
    <source>
        <dbReference type="SAM" id="Phobius"/>
    </source>
</evidence>
<reference evidence="2 3" key="1">
    <citation type="journal article" date="2016" name="Nat. Commun.">
        <title>Thousands of microbial genomes shed light on interconnected biogeochemical processes in an aquifer system.</title>
        <authorList>
            <person name="Anantharaman K."/>
            <person name="Brown C.T."/>
            <person name="Hug L.A."/>
            <person name="Sharon I."/>
            <person name="Castelle C.J."/>
            <person name="Probst A.J."/>
            <person name="Thomas B.C."/>
            <person name="Singh A."/>
            <person name="Wilkins M.J."/>
            <person name="Karaoz U."/>
            <person name="Brodie E.L."/>
            <person name="Williams K.H."/>
            <person name="Hubbard S.S."/>
            <person name="Banfield J.F."/>
        </authorList>
    </citation>
    <scope>NUCLEOTIDE SEQUENCE [LARGE SCALE GENOMIC DNA]</scope>
</reference>
<protein>
    <recommendedName>
        <fullName evidence="4">General secretion pathway GspH domain-containing protein</fullName>
    </recommendedName>
</protein>